<comment type="subcellular location">
    <subcellularLocation>
        <location evidence="1">Cell envelope</location>
    </subcellularLocation>
</comment>
<accession>X1CUW8</accession>
<comment type="caution">
    <text evidence="5">The sequence shown here is derived from an EMBL/GenBank/DDBJ whole genome shotgun (WGS) entry which is preliminary data.</text>
</comment>
<feature type="non-terminal residue" evidence="5">
    <location>
        <position position="1"/>
    </location>
</feature>
<gene>
    <name evidence="5" type="ORF">S01H4_51102</name>
</gene>
<dbReference type="SUPFAM" id="SSF63825">
    <property type="entry name" value="YWTD domain"/>
    <property type="match status" value="1"/>
</dbReference>
<sequence>IICCLFGSQSFAHERDYPAVIPVPNGFQPEGVVTGRGHKAYVGSLLNGAIYQTDLLSGEGDILIEGQQGKMAVGLAYDKRRKHLFVAGGINGSISVYDVKHGKAVAEFQTGTEGGFINDGIVTKHAAYFTDSFQPVLYKIPLSKKGEIPDETQLETLAMMGPRGGQFWDGRAATLEDQAKGPFLNPVEMNNPNKSAVIDDVKIADYAPLFEEVYGPDAFADVDIAYDNVADAIATYERTMEVNKFSSKYDAVQAGQDSFSPDEALGLHY</sequence>
<feature type="domain" description="Di-haem cytochrome c peroxidase" evidence="4">
    <location>
        <begin position="156"/>
        <end position="257"/>
    </location>
</feature>
<dbReference type="PANTHER" id="PTHR30600:SF10">
    <property type="entry name" value="BLL6722 PROTEIN"/>
    <property type="match status" value="1"/>
</dbReference>
<evidence type="ECO:0000259" key="4">
    <source>
        <dbReference type="Pfam" id="PF03150"/>
    </source>
</evidence>
<evidence type="ECO:0000313" key="5">
    <source>
        <dbReference type="EMBL" id="GAG96772.1"/>
    </source>
</evidence>
<evidence type="ECO:0000256" key="2">
    <source>
        <dbReference type="ARBA" id="ARBA00022729"/>
    </source>
</evidence>
<evidence type="ECO:0000256" key="3">
    <source>
        <dbReference type="ARBA" id="ARBA00023002"/>
    </source>
</evidence>
<organism evidence="5">
    <name type="scientific">marine sediment metagenome</name>
    <dbReference type="NCBI Taxonomy" id="412755"/>
    <lineage>
        <taxon>unclassified sequences</taxon>
        <taxon>metagenomes</taxon>
        <taxon>ecological metagenomes</taxon>
    </lineage>
</organism>
<dbReference type="Gene3D" id="1.10.760.10">
    <property type="entry name" value="Cytochrome c-like domain"/>
    <property type="match status" value="1"/>
</dbReference>
<dbReference type="InterPro" id="IPR015943">
    <property type="entry name" value="WD40/YVTN_repeat-like_dom_sf"/>
</dbReference>
<dbReference type="Gene3D" id="2.130.10.10">
    <property type="entry name" value="YVTN repeat-like/Quinoprotein amine dehydrogenase"/>
    <property type="match status" value="1"/>
</dbReference>
<dbReference type="InterPro" id="IPR036909">
    <property type="entry name" value="Cyt_c-like_dom_sf"/>
</dbReference>
<dbReference type="InterPro" id="IPR004852">
    <property type="entry name" value="Di-haem_cyt_c_peroxidsae"/>
</dbReference>
<keyword evidence="3" id="KW-0560">Oxidoreductase</keyword>
<dbReference type="Pfam" id="PF03150">
    <property type="entry name" value="CCP_MauG"/>
    <property type="match status" value="1"/>
</dbReference>
<dbReference type="GO" id="GO:0020037">
    <property type="term" value="F:heme binding"/>
    <property type="evidence" value="ECO:0007669"/>
    <property type="project" value="InterPro"/>
</dbReference>
<reference evidence="5" key="1">
    <citation type="journal article" date="2014" name="Front. Microbiol.">
        <title>High frequency of phylogenetically diverse reductive dehalogenase-homologous genes in deep subseafloor sedimentary metagenomes.</title>
        <authorList>
            <person name="Kawai M."/>
            <person name="Futagami T."/>
            <person name="Toyoda A."/>
            <person name="Takaki Y."/>
            <person name="Nishi S."/>
            <person name="Hori S."/>
            <person name="Arai W."/>
            <person name="Tsubouchi T."/>
            <person name="Morono Y."/>
            <person name="Uchiyama I."/>
            <person name="Ito T."/>
            <person name="Fujiyama A."/>
            <person name="Inagaki F."/>
            <person name="Takami H."/>
        </authorList>
    </citation>
    <scope>NUCLEOTIDE SEQUENCE</scope>
    <source>
        <strain evidence="5">Expedition CK06-06</strain>
    </source>
</reference>
<dbReference type="AlphaFoldDB" id="X1CUW8"/>
<dbReference type="PANTHER" id="PTHR30600">
    <property type="entry name" value="CYTOCHROME C PEROXIDASE-RELATED"/>
    <property type="match status" value="1"/>
</dbReference>
<name>X1CUW8_9ZZZZ</name>
<keyword evidence="2" id="KW-0732">Signal</keyword>
<dbReference type="GO" id="GO:0004130">
    <property type="term" value="F:cytochrome-c peroxidase activity"/>
    <property type="evidence" value="ECO:0007669"/>
    <property type="project" value="TreeGrafter"/>
</dbReference>
<dbReference type="GO" id="GO:0030313">
    <property type="term" value="C:cell envelope"/>
    <property type="evidence" value="ECO:0007669"/>
    <property type="project" value="UniProtKB-SubCell"/>
</dbReference>
<dbReference type="SUPFAM" id="SSF46626">
    <property type="entry name" value="Cytochrome c"/>
    <property type="match status" value="1"/>
</dbReference>
<evidence type="ECO:0000256" key="1">
    <source>
        <dbReference type="ARBA" id="ARBA00004196"/>
    </source>
</evidence>
<feature type="non-terminal residue" evidence="5">
    <location>
        <position position="269"/>
    </location>
</feature>
<dbReference type="InterPro" id="IPR051395">
    <property type="entry name" value="Cytochrome_c_Peroxidase/MauG"/>
</dbReference>
<dbReference type="GO" id="GO:0009055">
    <property type="term" value="F:electron transfer activity"/>
    <property type="evidence" value="ECO:0007669"/>
    <property type="project" value="InterPro"/>
</dbReference>
<dbReference type="EMBL" id="BART01029073">
    <property type="protein sequence ID" value="GAG96772.1"/>
    <property type="molecule type" value="Genomic_DNA"/>
</dbReference>
<protein>
    <recommendedName>
        <fullName evidence="4">Di-haem cytochrome c peroxidase domain-containing protein</fullName>
    </recommendedName>
</protein>
<proteinExistence type="predicted"/>